<dbReference type="InterPro" id="IPR011032">
    <property type="entry name" value="GroES-like_sf"/>
</dbReference>
<evidence type="ECO:0000259" key="1">
    <source>
        <dbReference type="SMART" id="SM00829"/>
    </source>
</evidence>
<dbReference type="Pfam" id="PF08240">
    <property type="entry name" value="ADH_N"/>
    <property type="match status" value="1"/>
</dbReference>
<name>A0A853AAA1_9ACTN</name>
<keyword evidence="3" id="KW-1185">Reference proteome</keyword>
<dbReference type="InterPro" id="IPR013149">
    <property type="entry name" value="ADH-like_C"/>
</dbReference>
<dbReference type="AlphaFoldDB" id="A0A853AAA1"/>
<dbReference type="InterPro" id="IPR036291">
    <property type="entry name" value="NAD(P)-bd_dom_sf"/>
</dbReference>
<dbReference type="PANTHER" id="PTHR43482:SF1">
    <property type="entry name" value="PROTEIN AST1-RELATED"/>
    <property type="match status" value="1"/>
</dbReference>
<accession>A0A853AAA1</accession>
<dbReference type="Gene3D" id="3.40.50.720">
    <property type="entry name" value="NAD(P)-binding Rossmann-like Domain"/>
    <property type="match status" value="1"/>
</dbReference>
<dbReference type="RefSeq" id="WP_179815850.1">
    <property type="nucleotide sequence ID" value="NZ_JACBZD010000001.1"/>
</dbReference>
<dbReference type="Gene3D" id="3.90.180.10">
    <property type="entry name" value="Medium-chain alcohol dehydrogenases, catalytic domain"/>
    <property type="match status" value="1"/>
</dbReference>
<dbReference type="Proteomes" id="UP000567795">
    <property type="component" value="Unassembled WGS sequence"/>
</dbReference>
<dbReference type="SUPFAM" id="SSF50129">
    <property type="entry name" value="GroES-like"/>
    <property type="match status" value="1"/>
</dbReference>
<dbReference type="SUPFAM" id="SSF51735">
    <property type="entry name" value="NAD(P)-binding Rossmann-fold domains"/>
    <property type="match status" value="1"/>
</dbReference>
<comment type="caution">
    <text evidence="2">The sequence shown here is derived from an EMBL/GenBank/DDBJ whole genome shotgun (WGS) entry which is preliminary data.</text>
</comment>
<proteinExistence type="predicted"/>
<dbReference type="InterPro" id="IPR013154">
    <property type="entry name" value="ADH-like_N"/>
</dbReference>
<dbReference type="InterPro" id="IPR052585">
    <property type="entry name" value="Lipid_raft_assoc_Zn_ADH"/>
</dbReference>
<dbReference type="Pfam" id="PF00107">
    <property type="entry name" value="ADH_zinc_N"/>
    <property type="match status" value="1"/>
</dbReference>
<dbReference type="InterPro" id="IPR020843">
    <property type="entry name" value="ER"/>
</dbReference>
<dbReference type="EMBL" id="JACBZD010000001">
    <property type="protein sequence ID" value="NYI07438.1"/>
    <property type="molecule type" value="Genomic_DNA"/>
</dbReference>
<dbReference type="GO" id="GO:0016491">
    <property type="term" value="F:oxidoreductase activity"/>
    <property type="evidence" value="ECO:0007669"/>
    <property type="project" value="InterPro"/>
</dbReference>
<sequence>MRALTVDHSAPGHLVLGEVPEPQPAPNQALVRVKAISLNAGEVKHLLPQAEPGAVLGWDAAGVVVQAAADGSGPAVGTPVVTFEWDGAWAELRAVATDRIAAVPEDADLGAMSTIPVAATSALRGLHRLGPILGRRVLVTGAGGGVGRFAVQLAAMGGAEVVAATSDPSAAEGLRRLGAAEVVTDGPRYSTDRVHGVIDNVGGPHLVGGYELLHRGGTLVALGASAGVPEVFEIGALRGGDDRHDRSIVSFFLPDTGPGLGADMGWLAAKVASGALDPQISWRGSWTDVAEATDRLVGRRLPGKAVLEVD</sequence>
<reference evidence="2 3" key="1">
    <citation type="submission" date="2020-07" db="EMBL/GenBank/DDBJ databases">
        <title>Sequencing the genomes of 1000 actinobacteria strains.</title>
        <authorList>
            <person name="Klenk H.-P."/>
        </authorList>
    </citation>
    <scope>NUCLEOTIDE SEQUENCE [LARGE SCALE GENOMIC DNA]</scope>
    <source>
        <strain evidence="2 3">DSM 42178</strain>
    </source>
</reference>
<dbReference type="PANTHER" id="PTHR43482">
    <property type="entry name" value="PROTEIN AST1-RELATED"/>
    <property type="match status" value="1"/>
</dbReference>
<evidence type="ECO:0000313" key="2">
    <source>
        <dbReference type="EMBL" id="NYI07438.1"/>
    </source>
</evidence>
<evidence type="ECO:0000313" key="3">
    <source>
        <dbReference type="Proteomes" id="UP000567795"/>
    </source>
</evidence>
<gene>
    <name evidence="2" type="ORF">FHU37_004381</name>
</gene>
<organism evidence="2 3">
    <name type="scientific">Allostreptomyces psammosilenae</name>
    <dbReference type="NCBI Taxonomy" id="1892865"/>
    <lineage>
        <taxon>Bacteria</taxon>
        <taxon>Bacillati</taxon>
        <taxon>Actinomycetota</taxon>
        <taxon>Actinomycetes</taxon>
        <taxon>Kitasatosporales</taxon>
        <taxon>Streptomycetaceae</taxon>
        <taxon>Allostreptomyces</taxon>
    </lineage>
</organism>
<dbReference type="CDD" id="cd08270">
    <property type="entry name" value="MDR4"/>
    <property type="match status" value="1"/>
</dbReference>
<protein>
    <submittedName>
        <fullName evidence="2">NADPH:quinone reductase-like Zn-dependent oxidoreductase</fullName>
    </submittedName>
</protein>
<dbReference type="SMART" id="SM00829">
    <property type="entry name" value="PKS_ER"/>
    <property type="match status" value="1"/>
</dbReference>
<feature type="domain" description="Enoyl reductase (ER)" evidence="1">
    <location>
        <begin position="9"/>
        <end position="307"/>
    </location>
</feature>